<evidence type="ECO:0000256" key="4">
    <source>
        <dbReference type="ARBA" id="ARBA00023163"/>
    </source>
</evidence>
<feature type="compositionally biased region" description="Polar residues" evidence="6">
    <location>
        <begin position="420"/>
        <end position="441"/>
    </location>
</feature>
<dbReference type="Proteomes" id="UP001652626">
    <property type="component" value="Chromosome 17"/>
</dbReference>
<evidence type="ECO:0000256" key="1">
    <source>
        <dbReference type="ARBA" id="ARBA00004123"/>
    </source>
</evidence>
<dbReference type="GO" id="GO:0003677">
    <property type="term" value="F:DNA binding"/>
    <property type="evidence" value="ECO:0007669"/>
    <property type="project" value="InterPro"/>
</dbReference>
<dbReference type="RefSeq" id="XP_026496008.2">
    <property type="nucleotide sequence ID" value="XM_026640223.2"/>
</dbReference>
<dbReference type="OMA" id="NYSHEIS"/>
<dbReference type="Gene3D" id="1.10.10.2590">
    <property type="entry name" value="BEN domain"/>
    <property type="match status" value="1"/>
</dbReference>
<dbReference type="GO" id="GO:0005634">
    <property type="term" value="C:nucleus"/>
    <property type="evidence" value="ECO:0007669"/>
    <property type="project" value="UniProtKB-SubCell"/>
</dbReference>
<dbReference type="PROSITE" id="PS51457">
    <property type="entry name" value="BEN"/>
    <property type="match status" value="1"/>
</dbReference>
<evidence type="ECO:0000313" key="9">
    <source>
        <dbReference type="RefSeq" id="XP_026496008.2"/>
    </source>
</evidence>
<comment type="subcellular location">
    <subcellularLocation>
        <location evidence="1">Nucleus</location>
    </subcellularLocation>
</comment>
<dbReference type="PANTHER" id="PTHR35346:SF1">
    <property type="entry name" value="BEN DOMAIN-CONTAINING PROTEIN 6"/>
    <property type="match status" value="1"/>
</dbReference>
<dbReference type="OrthoDB" id="6890424at2759"/>
<dbReference type="InterPro" id="IPR037496">
    <property type="entry name" value="BEND6-like"/>
</dbReference>
<protein>
    <submittedName>
        <fullName evidence="9">Uncharacterized protein LOC113400584</fullName>
    </submittedName>
</protein>
<evidence type="ECO:0000313" key="8">
    <source>
        <dbReference type="Proteomes" id="UP001652626"/>
    </source>
</evidence>
<evidence type="ECO:0000256" key="2">
    <source>
        <dbReference type="ARBA" id="ARBA00022491"/>
    </source>
</evidence>
<dbReference type="AlphaFoldDB" id="A0A8B8IG17"/>
<gene>
    <name evidence="9" type="primary">LOC113400584</name>
</gene>
<proteinExistence type="predicted"/>
<evidence type="ECO:0000259" key="7">
    <source>
        <dbReference type="PROSITE" id="PS51457"/>
    </source>
</evidence>
<keyword evidence="4" id="KW-0804">Transcription</keyword>
<keyword evidence="5" id="KW-0539">Nucleus</keyword>
<evidence type="ECO:0000256" key="5">
    <source>
        <dbReference type="ARBA" id="ARBA00023242"/>
    </source>
</evidence>
<evidence type="ECO:0000256" key="6">
    <source>
        <dbReference type="SAM" id="MobiDB-lite"/>
    </source>
</evidence>
<evidence type="ECO:0000256" key="3">
    <source>
        <dbReference type="ARBA" id="ARBA00023015"/>
    </source>
</evidence>
<dbReference type="SMART" id="SM01025">
    <property type="entry name" value="BEN"/>
    <property type="match status" value="1"/>
</dbReference>
<dbReference type="GeneID" id="113400584"/>
<accession>A0A8B8IG17</accession>
<reference evidence="9" key="1">
    <citation type="submission" date="2025-08" db="UniProtKB">
        <authorList>
            <consortium name="RefSeq"/>
        </authorList>
    </citation>
    <scope>IDENTIFICATION</scope>
    <source>
        <tissue evidence="9">Whole body</tissue>
    </source>
</reference>
<feature type="domain" description="BEN" evidence="7">
    <location>
        <begin position="312"/>
        <end position="408"/>
    </location>
</feature>
<keyword evidence="3" id="KW-0805">Transcription regulation</keyword>
<sequence>MDQKLWLLVEWVDEQNIFSNYGVVNSHCLIKHETDLHTGKVVFLRDKRNNGARKAQILRVSDNKRYVKELKVMLERQDHQVKNVLSLCMNTIKEMKTGPMFIGANQSLPMPCQSTPSIHIDDDINSSDSDSDQEVNLNLTKSTIKYNNQNKRAESIINGQISRLLNDKTIIRNRRSLMSSTPLPDRNVPNLKLTFDQGSQTDPVLDQPPLEKIEELESVLKRLYGQFLSLLSDAQINESRSIMDRTSEDRRLDENVEILALEEPSNVRQNTSSVELEMDKMAGGLKIRRASAQTTNASLPLSVNNVDMVSIGSGNVTVPARLLAEIDWTSHTSATRQLLQAVFPRRILATHSLTGKQSPAFANKPPKKQLDPKLVDDIVNTVAERCDVPKRIVRSSITTKCTDEAKLYRNRQRFRKMHEQQNQENVPPSSASSNESTTVRD</sequence>
<feature type="region of interest" description="Disordered" evidence="6">
    <location>
        <begin position="412"/>
        <end position="441"/>
    </location>
</feature>
<dbReference type="GO" id="GO:0045666">
    <property type="term" value="P:positive regulation of neuron differentiation"/>
    <property type="evidence" value="ECO:0007669"/>
    <property type="project" value="InterPro"/>
</dbReference>
<keyword evidence="8" id="KW-1185">Reference proteome</keyword>
<keyword evidence="2" id="KW-0678">Repressor</keyword>
<organism evidence="8 9">
    <name type="scientific">Vanessa tameamea</name>
    <name type="common">Kamehameha butterfly</name>
    <dbReference type="NCBI Taxonomy" id="334116"/>
    <lineage>
        <taxon>Eukaryota</taxon>
        <taxon>Metazoa</taxon>
        <taxon>Ecdysozoa</taxon>
        <taxon>Arthropoda</taxon>
        <taxon>Hexapoda</taxon>
        <taxon>Insecta</taxon>
        <taxon>Pterygota</taxon>
        <taxon>Neoptera</taxon>
        <taxon>Endopterygota</taxon>
        <taxon>Lepidoptera</taxon>
        <taxon>Glossata</taxon>
        <taxon>Ditrysia</taxon>
        <taxon>Papilionoidea</taxon>
        <taxon>Nymphalidae</taxon>
        <taxon>Nymphalinae</taxon>
        <taxon>Vanessa</taxon>
    </lineage>
</organism>
<dbReference type="PANTHER" id="PTHR35346">
    <property type="entry name" value="BEN DOMAIN-CONTAINING PROTEIN 6"/>
    <property type="match status" value="1"/>
</dbReference>
<dbReference type="GO" id="GO:0045746">
    <property type="term" value="P:negative regulation of Notch signaling pathway"/>
    <property type="evidence" value="ECO:0007669"/>
    <property type="project" value="InterPro"/>
</dbReference>
<dbReference type="InterPro" id="IPR018379">
    <property type="entry name" value="BEN_domain"/>
</dbReference>
<dbReference type="GO" id="GO:0003714">
    <property type="term" value="F:transcription corepressor activity"/>
    <property type="evidence" value="ECO:0007669"/>
    <property type="project" value="InterPro"/>
</dbReference>
<name>A0A8B8IG17_VANTA</name>
<dbReference type="Pfam" id="PF10523">
    <property type="entry name" value="BEN"/>
    <property type="match status" value="1"/>
</dbReference>